<evidence type="ECO:0000313" key="3">
    <source>
        <dbReference type="Proteomes" id="UP001432060"/>
    </source>
</evidence>
<feature type="region of interest" description="Disordered" evidence="1">
    <location>
        <begin position="32"/>
        <end position="76"/>
    </location>
</feature>
<protein>
    <submittedName>
        <fullName evidence="2">Uncharacterized protein</fullName>
    </submittedName>
</protein>
<gene>
    <name evidence="2" type="ORF">OG515_00750</name>
</gene>
<reference evidence="2" key="1">
    <citation type="submission" date="2022-10" db="EMBL/GenBank/DDBJ databases">
        <title>The complete genomes of actinobacterial strains from the NBC collection.</title>
        <authorList>
            <person name="Joergensen T.S."/>
            <person name="Alvarez Arevalo M."/>
            <person name="Sterndorff E.B."/>
            <person name="Faurdal D."/>
            <person name="Vuksanovic O."/>
            <person name="Mourched A.-S."/>
            <person name="Charusanti P."/>
            <person name="Shaw S."/>
            <person name="Blin K."/>
            <person name="Weber T."/>
        </authorList>
    </citation>
    <scope>NUCLEOTIDE SEQUENCE</scope>
    <source>
        <strain evidence="2">NBC_00668</strain>
    </source>
</reference>
<dbReference type="EMBL" id="CP109019">
    <property type="protein sequence ID" value="WUT80813.1"/>
    <property type="molecule type" value="Genomic_DNA"/>
</dbReference>
<proteinExistence type="predicted"/>
<keyword evidence="3" id="KW-1185">Reference proteome</keyword>
<accession>A0ABZ1XDE8</accession>
<dbReference type="RefSeq" id="WP_329394699.1">
    <property type="nucleotide sequence ID" value="NZ_CP109019.1"/>
</dbReference>
<evidence type="ECO:0000256" key="1">
    <source>
        <dbReference type="SAM" id="MobiDB-lite"/>
    </source>
</evidence>
<name>A0ABZ1XDE8_9ACTN</name>
<dbReference type="Proteomes" id="UP001432060">
    <property type="component" value="Chromosome"/>
</dbReference>
<organism evidence="2 3">
    <name type="scientific">Streptomyces melanogenes</name>
    <dbReference type="NCBI Taxonomy" id="67326"/>
    <lineage>
        <taxon>Bacteria</taxon>
        <taxon>Bacillati</taxon>
        <taxon>Actinomycetota</taxon>
        <taxon>Actinomycetes</taxon>
        <taxon>Kitasatosporales</taxon>
        <taxon>Streptomycetaceae</taxon>
        <taxon>Streptomyces</taxon>
    </lineage>
</organism>
<evidence type="ECO:0000313" key="2">
    <source>
        <dbReference type="EMBL" id="WUT80813.1"/>
    </source>
</evidence>
<sequence length="76" mass="8207">MVMLAAQRVERAENQLDRGAAVELRGVVCPWHQSGRSSPAAGQDPALTMATARRDPPTPTAHPSSLTEADRHEFCV</sequence>